<evidence type="ECO:0000313" key="4">
    <source>
        <dbReference type="EMBL" id="KZP12425.1"/>
    </source>
</evidence>
<sequence length="150" mass="16454">MGPTQTQLSSSSSAISRNNRVAGLRDPLYSSNGPLLAARNPGPPPYIPSQVRHTAEPETTAMTGQFRAWSASPRAQQQTGSQRRYRCNGDCRVPTCTQEFTRDSSLKRHIAEQASRNSGHPGYGCRMCASIYLRLSDLSEHERKAHPGLA</sequence>
<evidence type="ECO:0000256" key="1">
    <source>
        <dbReference type="PROSITE-ProRule" id="PRU00042"/>
    </source>
</evidence>
<keyword evidence="1" id="KW-0479">Metal-binding</keyword>
<dbReference type="PROSITE" id="PS00028">
    <property type="entry name" value="ZINC_FINGER_C2H2_1"/>
    <property type="match status" value="1"/>
</dbReference>
<accession>A0A166B9V6</accession>
<dbReference type="EMBL" id="KV417647">
    <property type="protein sequence ID" value="KZP12425.1"/>
    <property type="molecule type" value="Genomic_DNA"/>
</dbReference>
<protein>
    <recommendedName>
        <fullName evidence="3">C2H2-type domain-containing protein</fullName>
    </recommendedName>
</protein>
<evidence type="ECO:0000259" key="3">
    <source>
        <dbReference type="PROSITE" id="PS50157"/>
    </source>
</evidence>
<gene>
    <name evidence="4" type="ORF">FIBSPDRAFT_157215</name>
</gene>
<dbReference type="InterPro" id="IPR013087">
    <property type="entry name" value="Znf_C2H2_type"/>
</dbReference>
<dbReference type="GO" id="GO:0008270">
    <property type="term" value="F:zinc ion binding"/>
    <property type="evidence" value="ECO:0007669"/>
    <property type="project" value="UniProtKB-KW"/>
</dbReference>
<name>A0A166B9V6_9AGAM</name>
<dbReference type="PROSITE" id="PS50157">
    <property type="entry name" value="ZINC_FINGER_C2H2_2"/>
    <property type="match status" value="1"/>
</dbReference>
<keyword evidence="1" id="KW-0863">Zinc-finger</keyword>
<organism evidence="4">
    <name type="scientific">Athelia psychrophila</name>
    <dbReference type="NCBI Taxonomy" id="1759441"/>
    <lineage>
        <taxon>Eukaryota</taxon>
        <taxon>Fungi</taxon>
        <taxon>Dikarya</taxon>
        <taxon>Basidiomycota</taxon>
        <taxon>Agaricomycotina</taxon>
        <taxon>Agaricomycetes</taxon>
        <taxon>Agaricomycetidae</taxon>
        <taxon>Atheliales</taxon>
        <taxon>Atheliaceae</taxon>
        <taxon>Athelia</taxon>
    </lineage>
</organism>
<dbReference type="AlphaFoldDB" id="A0A166B9V6"/>
<dbReference type="Gene3D" id="3.30.160.60">
    <property type="entry name" value="Classic Zinc Finger"/>
    <property type="match status" value="1"/>
</dbReference>
<feature type="region of interest" description="Disordered" evidence="2">
    <location>
        <begin position="24"/>
        <end position="46"/>
    </location>
</feature>
<feature type="domain" description="C2H2-type" evidence="3">
    <location>
        <begin position="123"/>
        <end position="150"/>
    </location>
</feature>
<evidence type="ECO:0000256" key="2">
    <source>
        <dbReference type="SAM" id="MobiDB-lite"/>
    </source>
</evidence>
<keyword evidence="1" id="KW-0862">Zinc</keyword>
<proteinExistence type="predicted"/>
<reference evidence="4" key="1">
    <citation type="journal article" date="2016" name="Mol. Biol. Evol.">
        <title>Comparative Genomics of Early-Diverging Mushroom-Forming Fungi Provides Insights into the Origins of Lignocellulose Decay Capabilities.</title>
        <authorList>
            <person name="Nagy L.G."/>
            <person name="Riley R."/>
            <person name="Tritt A."/>
            <person name="Adam C."/>
            <person name="Daum C."/>
            <person name="Floudas D."/>
            <person name="Sun H."/>
            <person name="Yadav J.S."/>
            <person name="Pangilinan J."/>
            <person name="Larsson K.H."/>
            <person name="Matsuura K."/>
            <person name="Barry K."/>
            <person name="Labutti K."/>
            <person name="Kuo R."/>
            <person name="Ohm R.A."/>
            <person name="Bhattacharya S.S."/>
            <person name="Shirouzu T."/>
            <person name="Yoshinaga Y."/>
            <person name="Martin F.M."/>
            <person name="Grigoriev I.V."/>
            <person name="Hibbett D.S."/>
        </authorList>
    </citation>
    <scope>NUCLEOTIDE SEQUENCE [LARGE SCALE GENOMIC DNA]</scope>
    <source>
        <strain evidence="4">CBS 109695</strain>
    </source>
</reference>